<name>A0A8S0G2I1_ECOLX</name>
<sequence length="233" mass="26301">MPLLGFGVFQMTDAAECERAVIDAINSGYRLIDTAASYQNEIQVGNALKQSGIARNELFVTTKLWLQDTSYEGAKAQFERSLNRLQLDYVDLYLIHQPYGDVHGAWRAMEELQQAGKIRAIGVSNFHPDRLADLIAFNNVVPAVNQVEVNPFNQQLQAVPWMHKSWHSARSLGTVCGREKWSVPASCSHGNWREVWQKRGPGCSALDLPTRHCFTGKISAKRTHGREHQHSRF</sequence>
<reference evidence="6 7" key="1">
    <citation type="submission" date="2020-01" db="EMBL/GenBank/DDBJ databases">
        <title>Dynamics of blaIMP-6 dissemination in carbapenem resistant Enterobacteriacea isolated from regional surveillance in Osaka, Japan.</title>
        <authorList>
            <person name="Abe R."/>
            <person name="Akeda Y."/>
            <person name="Sugawara Y."/>
            <person name="Yamamoto N."/>
            <person name="Tomono K."/>
            <person name="Takeuchi D."/>
            <person name="Kawahara R."/>
            <person name="Hamada S."/>
        </authorList>
    </citation>
    <scope>NUCLEOTIDE SEQUENCE [LARGE SCALE GENOMIC DNA]</scope>
    <source>
        <strain evidence="6 7">E300</strain>
    </source>
</reference>
<accession>A0A8S0G2I1</accession>
<dbReference type="EMBL" id="AP022360">
    <property type="protein sequence ID" value="BBU86287.1"/>
    <property type="molecule type" value="Genomic_DNA"/>
</dbReference>
<dbReference type="AlphaFoldDB" id="A0A8S0G2I1"/>
<organism evidence="6 7">
    <name type="scientific">Escherichia coli</name>
    <dbReference type="NCBI Taxonomy" id="562"/>
    <lineage>
        <taxon>Bacteria</taxon>
        <taxon>Pseudomonadati</taxon>
        <taxon>Pseudomonadota</taxon>
        <taxon>Gammaproteobacteria</taxon>
        <taxon>Enterobacterales</taxon>
        <taxon>Enterobacteriaceae</taxon>
        <taxon>Escherichia</taxon>
    </lineage>
</organism>
<dbReference type="Pfam" id="PF00248">
    <property type="entry name" value="Aldo_ket_red"/>
    <property type="match status" value="1"/>
</dbReference>
<dbReference type="GO" id="GO:0016616">
    <property type="term" value="F:oxidoreductase activity, acting on the CH-OH group of donors, NAD or NADP as acceptor"/>
    <property type="evidence" value="ECO:0007669"/>
    <property type="project" value="UniProtKB-ARBA"/>
</dbReference>
<dbReference type="PROSITE" id="PS00798">
    <property type="entry name" value="ALDOKETO_REDUCTASE_1"/>
    <property type="match status" value="1"/>
</dbReference>
<evidence type="ECO:0000256" key="4">
    <source>
        <dbReference type="ARBA" id="ARBA00049445"/>
    </source>
</evidence>
<dbReference type="PRINTS" id="PR00069">
    <property type="entry name" value="ALDKETRDTASE"/>
</dbReference>
<dbReference type="PANTHER" id="PTHR43827">
    <property type="entry name" value="2,5-DIKETO-D-GLUCONIC ACID REDUCTASE"/>
    <property type="match status" value="1"/>
</dbReference>
<proteinExistence type="inferred from homology"/>
<protein>
    <recommendedName>
        <fullName evidence="5">NADP-dependent oxidoreductase domain-containing protein</fullName>
    </recommendedName>
</protein>
<dbReference type="SUPFAM" id="SSF51430">
    <property type="entry name" value="NAD(P)-linked oxidoreductase"/>
    <property type="match status" value="1"/>
</dbReference>
<dbReference type="Gene3D" id="3.20.20.100">
    <property type="entry name" value="NADP-dependent oxidoreductase domain"/>
    <property type="match status" value="1"/>
</dbReference>
<dbReference type="PANTHER" id="PTHR43827:SF3">
    <property type="entry name" value="NADP-DEPENDENT OXIDOREDUCTASE DOMAIN-CONTAINING PROTEIN"/>
    <property type="match status" value="1"/>
</dbReference>
<dbReference type="InterPro" id="IPR023210">
    <property type="entry name" value="NADP_OxRdtase_dom"/>
</dbReference>
<evidence type="ECO:0000259" key="5">
    <source>
        <dbReference type="Pfam" id="PF00248"/>
    </source>
</evidence>
<evidence type="ECO:0000256" key="2">
    <source>
        <dbReference type="ARBA" id="ARBA00022857"/>
    </source>
</evidence>
<evidence type="ECO:0000256" key="1">
    <source>
        <dbReference type="ARBA" id="ARBA00007905"/>
    </source>
</evidence>
<keyword evidence="3" id="KW-0560">Oxidoreductase</keyword>
<evidence type="ECO:0000313" key="6">
    <source>
        <dbReference type="EMBL" id="BBU86287.1"/>
    </source>
</evidence>
<comment type="similarity">
    <text evidence="1">Belongs to the aldo/keto reductase family.</text>
</comment>
<keyword evidence="2" id="KW-0521">NADP</keyword>
<dbReference type="Proteomes" id="UP000467488">
    <property type="component" value="Chromosome"/>
</dbReference>
<dbReference type="PROSITE" id="PS00062">
    <property type="entry name" value="ALDOKETO_REDUCTASE_2"/>
    <property type="match status" value="1"/>
</dbReference>
<evidence type="ECO:0000256" key="3">
    <source>
        <dbReference type="ARBA" id="ARBA00023002"/>
    </source>
</evidence>
<dbReference type="InterPro" id="IPR020471">
    <property type="entry name" value="AKR"/>
</dbReference>
<gene>
    <name evidence="6" type="ORF">EIMP300_76870</name>
</gene>
<evidence type="ECO:0000313" key="7">
    <source>
        <dbReference type="Proteomes" id="UP000467488"/>
    </source>
</evidence>
<comment type="catalytic activity">
    <reaction evidence="4">
        <text>hydroxyacetone + NADP(+) = methylglyoxal + NADPH + H(+)</text>
        <dbReference type="Rhea" id="RHEA:27986"/>
        <dbReference type="ChEBI" id="CHEBI:15378"/>
        <dbReference type="ChEBI" id="CHEBI:17158"/>
        <dbReference type="ChEBI" id="CHEBI:27957"/>
        <dbReference type="ChEBI" id="CHEBI:57783"/>
        <dbReference type="ChEBI" id="CHEBI:58349"/>
    </reaction>
</comment>
<dbReference type="InterPro" id="IPR018170">
    <property type="entry name" value="Aldo/ket_reductase_CS"/>
</dbReference>
<dbReference type="InterPro" id="IPR036812">
    <property type="entry name" value="NAD(P)_OxRdtase_dom_sf"/>
</dbReference>
<feature type="domain" description="NADP-dependent oxidoreductase" evidence="5">
    <location>
        <begin position="5"/>
        <end position="155"/>
    </location>
</feature>